<evidence type="ECO:0000313" key="11">
    <source>
        <dbReference type="Proteomes" id="UP001152797"/>
    </source>
</evidence>
<dbReference type="Gene3D" id="1.25.40.10">
    <property type="entry name" value="Tetratricopeptide repeat domain"/>
    <property type="match status" value="2"/>
</dbReference>
<accession>A0A9P1CUN4</accession>
<dbReference type="SUPFAM" id="SSF81324">
    <property type="entry name" value="Voltage-gated potassium channels"/>
    <property type="match status" value="1"/>
</dbReference>
<dbReference type="GO" id="GO:0003254">
    <property type="term" value="P:regulation of membrane depolarization"/>
    <property type="evidence" value="ECO:0007669"/>
    <property type="project" value="TreeGrafter"/>
</dbReference>
<keyword evidence="10" id="KW-0813">Transport</keyword>
<dbReference type="SUPFAM" id="SSF51206">
    <property type="entry name" value="cAMP-binding domain-like"/>
    <property type="match status" value="1"/>
</dbReference>
<dbReference type="PANTHER" id="PTHR45689:SF5">
    <property type="entry name" value="I[[H]] CHANNEL, ISOFORM E"/>
    <property type="match status" value="1"/>
</dbReference>
<dbReference type="Proteomes" id="UP001152797">
    <property type="component" value="Unassembled WGS sequence"/>
</dbReference>
<dbReference type="InterPro" id="IPR018490">
    <property type="entry name" value="cNMP-bd_dom_sf"/>
</dbReference>
<dbReference type="Gene3D" id="2.20.70.10">
    <property type="match status" value="1"/>
</dbReference>
<feature type="region of interest" description="Disordered" evidence="5">
    <location>
        <begin position="825"/>
        <end position="846"/>
    </location>
</feature>
<evidence type="ECO:0000259" key="7">
    <source>
        <dbReference type="Pfam" id="PF00520"/>
    </source>
</evidence>
<keyword evidence="4 6" id="KW-0472">Membrane</keyword>
<gene>
    <name evidence="8" type="ORF">C1SCF055_LOCUS24891</name>
</gene>
<dbReference type="Pfam" id="PF00520">
    <property type="entry name" value="Ion_trans"/>
    <property type="match status" value="1"/>
</dbReference>
<feature type="transmembrane region" description="Helical" evidence="6">
    <location>
        <begin position="200"/>
        <end position="222"/>
    </location>
</feature>
<dbReference type="EMBL" id="CAMXCT010002512">
    <property type="protein sequence ID" value="CAI3998609.1"/>
    <property type="molecule type" value="Genomic_DNA"/>
</dbReference>
<evidence type="ECO:0000256" key="1">
    <source>
        <dbReference type="ARBA" id="ARBA00004141"/>
    </source>
</evidence>
<sequence length="1122" mass="126354">MLPNCPACTKMSNSAVGLTPGEFQDSIEKVFETFKAEIFHLHKASYADVMRERDSLRRELDQIAFEKLAQRELKRNHRDQETISLPVMEAQKDHVILEALADGGIEVEEPEPSEKVLENWSSIVQGAAMSISMSRKVQKSKVTLALKELWVAKQSAQQAGFAAASKLRLNITTDFKTGDQMLGTPLLQRFVMNPYGATRLAWGVLGVAMIFWDLVVIPLTVFNLGRFEAFVDIMSVVTFIYWAIDLPGTFLVGVDVDGTLDMRPGPIAKKYLTGWFFPDFLILLIDIVLFIMTAVASDASTPQALRTASLVRLLRLFRIVRLVRLHKAASIVEVIMMRVRSEYLTLVLKILRQSMIIIVVNHYIACAWFACSDNIEGPDTWVNAFGLKHADVASQYLVSFHWAVTQFAPATNNVAPQNAIERAFASLIVIYAFVAFSSFVSAMTNATNELRAFTLKSARQEAQIRKFLGDKSVASSASRFDQMQGLPSSAQDFLYRGKLGRKFGQRGAEERLRSMDLPKIELTEEQRAMFNTVKDCIYDSHWEGALEVYQKIPEEIDSSWQPVMRVILNCFCKSLRHREAAMVFERFPGRDTLAYNMYLNLLARLRHTRDFDKVLQRMEEENIPQSSVTICAIMSMCKETNDWQQALQLLEGLKSDTDADSSIEVPYLLAMTACARARAKDKVNELFQEGKRNANFRVKCSHYNTLIVACGTDAAAAREVFDQMKAEGFEPSGSDWRALLSSHREDLQGQRGVYNEMREVSPSEALEEAWAILLRSAIQEDNSEAVNWAVEEMSRNGCSLDSEHAARVPSLRRAVAQLSEWQQLRPQESAESQAAPAEAALPDGWQSTLDPSSGQRYYWHVGDPAGTTTWERKVSSDLWCQIRQFCKAKAVSQMVSEKEIAVLNDIPESLRIMLHEELYQDIVLGSHILSGIQVGDDISQAVKHFCHFCFSEEIFSAKLDIFMDGTEAQRVYVSRGGKCIYWSILLPKNRQTLEGTNWLSELALWAKWHHRGQLVAETTTRFMTLDPKSFATIAASEGGALHAYLRTLGLLLISHAEAMEEDEEVTDLTLGERLIRAMAKRSYGFLSFGSGGRTDKSIRMTHLGEMAGFQLGSDLRRKNMAQ</sequence>
<keyword evidence="10" id="KW-0406">Ion transport</keyword>
<feature type="compositionally biased region" description="Low complexity" evidence="5">
    <location>
        <begin position="826"/>
        <end position="840"/>
    </location>
</feature>
<dbReference type="InterPro" id="IPR051413">
    <property type="entry name" value="K/Na_HCN_channel"/>
</dbReference>
<dbReference type="GO" id="GO:0005249">
    <property type="term" value="F:voltage-gated potassium channel activity"/>
    <property type="evidence" value="ECO:0007669"/>
    <property type="project" value="TreeGrafter"/>
</dbReference>
<keyword evidence="2 6" id="KW-0812">Transmembrane</keyword>
<keyword evidence="10" id="KW-0407">Ion channel</keyword>
<dbReference type="AlphaFoldDB" id="A0A9P1CUN4"/>
<comment type="subcellular location">
    <subcellularLocation>
        <location evidence="1">Membrane</location>
        <topology evidence="1">Multi-pass membrane protein</topology>
    </subcellularLocation>
</comment>
<dbReference type="InterPro" id="IPR005821">
    <property type="entry name" value="Ion_trans_dom"/>
</dbReference>
<dbReference type="EMBL" id="CAMXCT030002512">
    <property type="protein sequence ID" value="CAL4785921.1"/>
    <property type="molecule type" value="Genomic_DNA"/>
</dbReference>
<dbReference type="GO" id="GO:0098855">
    <property type="term" value="C:HCN channel complex"/>
    <property type="evidence" value="ECO:0007669"/>
    <property type="project" value="TreeGrafter"/>
</dbReference>
<evidence type="ECO:0000256" key="4">
    <source>
        <dbReference type="ARBA" id="ARBA00023136"/>
    </source>
</evidence>
<reference evidence="9" key="2">
    <citation type="submission" date="2024-04" db="EMBL/GenBank/DDBJ databases">
        <authorList>
            <person name="Chen Y."/>
            <person name="Shah S."/>
            <person name="Dougan E. K."/>
            <person name="Thang M."/>
            <person name="Chan C."/>
        </authorList>
    </citation>
    <scope>NUCLEOTIDE SEQUENCE [LARGE SCALE GENOMIC DNA]</scope>
</reference>
<evidence type="ECO:0000313" key="8">
    <source>
        <dbReference type="EMBL" id="CAI3998609.1"/>
    </source>
</evidence>
<dbReference type="Gene3D" id="1.10.287.70">
    <property type="match status" value="1"/>
</dbReference>
<dbReference type="GO" id="GO:0035725">
    <property type="term" value="P:sodium ion transmembrane transport"/>
    <property type="evidence" value="ECO:0007669"/>
    <property type="project" value="TreeGrafter"/>
</dbReference>
<keyword evidence="11" id="KW-1185">Reference proteome</keyword>
<reference evidence="8" key="1">
    <citation type="submission" date="2022-10" db="EMBL/GenBank/DDBJ databases">
        <authorList>
            <person name="Chen Y."/>
            <person name="Dougan E. K."/>
            <person name="Chan C."/>
            <person name="Rhodes N."/>
            <person name="Thang M."/>
        </authorList>
    </citation>
    <scope>NUCLEOTIDE SEQUENCE</scope>
</reference>
<evidence type="ECO:0000256" key="6">
    <source>
        <dbReference type="SAM" id="Phobius"/>
    </source>
</evidence>
<dbReference type="PANTHER" id="PTHR45689">
    <property type="entry name" value="I[[H]] CHANNEL, ISOFORM E"/>
    <property type="match status" value="1"/>
</dbReference>
<feature type="transmembrane region" description="Helical" evidence="6">
    <location>
        <begin position="423"/>
        <end position="443"/>
    </location>
</feature>
<organism evidence="8">
    <name type="scientific">Cladocopium goreaui</name>
    <dbReference type="NCBI Taxonomy" id="2562237"/>
    <lineage>
        <taxon>Eukaryota</taxon>
        <taxon>Sar</taxon>
        <taxon>Alveolata</taxon>
        <taxon>Dinophyceae</taxon>
        <taxon>Suessiales</taxon>
        <taxon>Symbiodiniaceae</taxon>
        <taxon>Cladocopium</taxon>
    </lineage>
</organism>
<protein>
    <submittedName>
        <fullName evidence="10">Potassium channel AKT3</fullName>
    </submittedName>
</protein>
<evidence type="ECO:0000256" key="5">
    <source>
        <dbReference type="SAM" id="MobiDB-lite"/>
    </source>
</evidence>
<comment type="caution">
    <text evidence="8">The sequence shown here is derived from an EMBL/GenBank/DDBJ whole genome shotgun (WGS) entry which is preliminary data.</text>
</comment>
<dbReference type="InterPro" id="IPR011990">
    <property type="entry name" value="TPR-like_helical_dom_sf"/>
</dbReference>
<name>A0A9P1CUN4_9DINO</name>
<feature type="transmembrane region" description="Helical" evidence="6">
    <location>
        <begin position="274"/>
        <end position="296"/>
    </location>
</feature>
<dbReference type="EMBL" id="CAMXCT020002512">
    <property type="protein sequence ID" value="CAL1151984.1"/>
    <property type="molecule type" value="Genomic_DNA"/>
</dbReference>
<evidence type="ECO:0000256" key="3">
    <source>
        <dbReference type="ARBA" id="ARBA00022989"/>
    </source>
</evidence>
<dbReference type="OrthoDB" id="484684at2759"/>
<proteinExistence type="predicted"/>
<keyword evidence="3 6" id="KW-1133">Transmembrane helix</keyword>
<evidence type="ECO:0000313" key="9">
    <source>
        <dbReference type="EMBL" id="CAL1151984.1"/>
    </source>
</evidence>
<evidence type="ECO:0000256" key="2">
    <source>
        <dbReference type="ARBA" id="ARBA00022692"/>
    </source>
</evidence>
<evidence type="ECO:0000313" key="10">
    <source>
        <dbReference type="EMBL" id="CAL4785921.1"/>
    </source>
</evidence>
<feature type="domain" description="Ion transport" evidence="7">
    <location>
        <begin position="201"/>
        <end position="451"/>
    </location>
</feature>
<feature type="transmembrane region" description="Helical" evidence="6">
    <location>
        <begin position="229"/>
        <end position="254"/>
    </location>
</feature>